<feature type="chain" id="PRO_5045274420" description="IPTL-CTERM protein sorting domain-containing protein" evidence="2">
    <location>
        <begin position="22"/>
        <end position="132"/>
    </location>
</feature>
<keyword evidence="1" id="KW-1133">Transmembrane helix</keyword>
<keyword evidence="4" id="KW-1185">Reference proteome</keyword>
<comment type="caution">
    <text evidence="3">The sequence shown here is derived from an EMBL/GenBank/DDBJ whole genome shotgun (WGS) entry which is preliminary data.</text>
</comment>
<dbReference type="PROSITE" id="PS51257">
    <property type="entry name" value="PROKAR_LIPOPROTEIN"/>
    <property type="match status" value="1"/>
</dbReference>
<reference evidence="4" key="1">
    <citation type="journal article" date="2019" name="Int. J. Syst. Evol. Microbiol.">
        <title>The Global Catalogue of Microorganisms (GCM) 10K type strain sequencing project: providing services to taxonomists for standard genome sequencing and annotation.</title>
        <authorList>
            <consortium name="The Broad Institute Genomics Platform"/>
            <consortium name="The Broad Institute Genome Sequencing Center for Infectious Disease"/>
            <person name="Wu L."/>
            <person name="Ma J."/>
        </authorList>
    </citation>
    <scope>NUCLEOTIDE SEQUENCE [LARGE SCALE GENOMIC DNA]</scope>
    <source>
        <strain evidence="4">JCM 17338</strain>
    </source>
</reference>
<dbReference type="EMBL" id="BAABAK010000003">
    <property type="protein sequence ID" value="GAA3956130.1"/>
    <property type="molecule type" value="Genomic_DNA"/>
</dbReference>
<evidence type="ECO:0008006" key="5">
    <source>
        <dbReference type="Google" id="ProtNLM"/>
    </source>
</evidence>
<feature type="transmembrane region" description="Helical" evidence="1">
    <location>
        <begin position="107"/>
        <end position="123"/>
    </location>
</feature>
<name>A0ABP7NXR1_9SPHI</name>
<protein>
    <recommendedName>
        <fullName evidence="5">IPTL-CTERM protein sorting domain-containing protein</fullName>
    </recommendedName>
</protein>
<organism evidence="3 4">
    <name type="scientific">Pedobacter ginsengiterrae</name>
    <dbReference type="NCBI Taxonomy" id="871696"/>
    <lineage>
        <taxon>Bacteria</taxon>
        <taxon>Pseudomonadati</taxon>
        <taxon>Bacteroidota</taxon>
        <taxon>Sphingobacteriia</taxon>
        <taxon>Sphingobacteriales</taxon>
        <taxon>Sphingobacteriaceae</taxon>
        <taxon>Pedobacter</taxon>
    </lineage>
</organism>
<keyword evidence="2" id="KW-0732">Signal</keyword>
<dbReference type="RefSeq" id="WP_344765070.1">
    <property type="nucleotide sequence ID" value="NZ_BAABAK010000003.1"/>
</dbReference>
<evidence type="ECO:0000256" key="1">
    <source>
        <dbReference type="SAM" id="Phobius"/>
    </source>
</evidence>
<gene>
    <name evidence="3" type="ORF">GCM10022246_07650</name>
</gene>
<evidence type="ECO:0000313" key="4">
    <source>
        <dbReference type="Proteomes" id="UP001501081"/>
    </source>
</evidence>
<keyword evidence="1" id="KW-0472">Membrane</keyword>
<feature type="signal peptide" evidence="2">
    <location>
        <begin position="1"/>
        <end position="21"/>
    </location>
</feature>
<evidence type="ECO:0000256" key="2">
    <source>
        <dbReference type="SAM" id="SignalP"/>
    </source>
</evidence>
<keyword evidence="1" id="KW-0812">Transmembrane</keyword>
<sequence>MKNFKYLIGFLSFVFSNYAVAQGCALNYGTPNELIYYGALPTGTRNFGTPIAYNDASNTAYPNACPKYDYLSASTNGQSCRINGSLVGNYYIPASRLIFVPCPLDDYVSHLILAFGSFGLMVLRRRNLLNIT</sequence>
<accession>A0ABP7NXR1</accession>
<proteinExistence type="predicted"/>
<evidence type="ECO:0000313" key="3">
    <source>
        <dbReference type="EMBL" id="GAA3956130.1"/>
    </source>
</evidence>
<dbReference type="Proteomes" id="UP001501081">
    <property type="component" value="Unassembled WGS sequence"/>
</dbReference>